<dbReference type="PANTHER" id="PTHR34046:SF19">
    <property type="entry name" value="RAPIDLY ELICITED PROTEIN, PUTATIVE-RELATED"/>
    <property type="match status" value="1"/>
</dbReference>
<dbReference type="Proteomes" id="UP001054252">
    <property type="component" value="Unassembled WGS sequence"/>
</dbReference>
<comment type="caution">
    <text evidence="2">The sequence shown here is derived from an EMBL/GenBank/DDBJ whole genome shotgun (WGS) entry which is preliminary data.</text>
</comment>
<feature type="compositionally biased region" description="Low complexity" evidence="1">
    <location>
        <begin position="47"/>
        <end position="63"/>
    </location>
</feature>
<dbReference type="PANTHER" id="PTHR34046">
    <property type="entry name" value="OS06G0218800 PROTEIN"/>
    <property type="match status" value="1"/>
</dbReference>
<organism evidence="2 3">
    <name type="scientific">Rubroshorea leprosula</name>
    <dbReference type="NCBI Taxonomy" id="152421"/>
    <lineage>
        <taxon>Eukaryota</taxon>
        <taxon>Viridiplantae</taxon>
        <taxon>Streptophyta</taxon>
        <taxon>Embryophyta</taxon>
        <taxon>Tracheophyta</taxon>
        <taxon>Spermatophyta</taxon>
        <taxon>Magnoliopsida</taxon>
        <taxon>eudicotyledons</taxon>
        <taxon>Gunneridae</taxon>
        <taxon>Pentapetalae</taxon>
        <taxon>rosids</taxon>
        <taxon>malvids</taxon>
        <taxon>Malvales</taxon>
        <taxon>Dipterocarpaceae</taxon>
        <taxon>Rubroshorea</taxon>
    </lineage>
</organism>
<dbReference type="AlphaFoldDB" id="A0AAV5K2N0"/>
<name>A0AAV5K2N0_9ROSI</name>
<keyword evidence="3" id="KW-1185">Reference proteome</keyword>
<sequence>MFVSKIECYKHQHHHQLQGVCPYCLTEKLSHLSLTSNREIVRVAPSCSSSSSASYSPALGPSSGFASPERRRRHQRNISEVAASIHYVLGIGNFSLRKSRSVAFAHGNFGGEVRNGKKKKGFWSKLLGLKGKKEVLMHSRTVRV</sequence>
<gene>
    <name evidence="2" type="ORF">SLEP1_g29024</name>
</gene>
<evidence type="ECO:0000256" key="1">
    <source>
        <dbReference type="SAM" id="MobiDB-lite"/>
    </source>
</evidence>
<evidence type="ECO:0000313" key="2">
    <source>
        <dbReference type="EMBL" id="GKV18680.1"/>
    </source>
</evidence>
<dbReference type="EMBL" id="BPVZ01000051">
    <property type="protein sequence ID" value="GKV18680.1"/>
    <property type="molecule type" value="Genomic_DNA"/>
</dbReference>
<proteinExistence type="predicted"/>
<evidence type="ECO:0000313" key="3">
    <source>
        <dbReference type="Proteomes" id="UP001054252"/>
    </source>
</evidence>
<reference evidence="2 3" key="1">
    <citation type="journal article" date="2021" name="Commun. Biol.">
        <title>The genome of Shorea leprosula (Dipterocarpaceae) highlights the ecological relevance of drought in aseasonal tropical rainforests.</title>
        <authorList>
            <person name="Ng K.K.S."/>
            <person name="Kobayashi M.J."/>
            <person name="Fawcett J.A."/>
            <person name="Hatakeyama M."/>
            <person name="Paape T."/>
            <person name="Ng C.H."/>
            <person name="Ang C.C."/>
            <person name="Tnah L.H."/>
            <person name="Lee C.T."/>
            <person name="Nishiyama T."/>
            <person name="Sese J."/>
            <person name="O'Brien M.J."/>
            <person name="Copetti D."/>
            <person name="Mohd Noor M.I."/>
            <person name="Ong R.C."/>
            <person name="Putra M."/>
            <person name="Sireger I.Z."/>
            <person name="Indrioko S."/>
            <person name="Kosugi Y."/>
            <person name="Izuno A."/>
            <person name="Isagi Y."/>
            <person name="Lee S.L."/>
            <person name="Shimizu K.K."/>
        </authorList>
    </citation>
    <scope>NUCLEOTIDE SEQUENCE [LARGE SCALE GENOMIC DNA]</scope>
    <source>
        <strain evidence="2">214</strain>
    </source>
</reference>
<accession>A0AAV5K2N0</accession>
<feature type="region of interest" description="Disordered" evidence="1">
    <location>
        <begin position="47"/>
        <end position="73"/>
    </location>
</feature>
<protein>
    <submittedName>
        <fullName evidence="2">Uncharacterized protein</fullName>
    </submittedName>
</protein>